<name>A0A1V3ICA6_9PAST</name>
<dbReference type="Gene3D" id="3.30.530.20">
    <property type="match status" value="1"/>
</dbReference>
<dbReference type="AlphaFoldDB" id="A0A1V3ICA6"/>
<gene>
    <name evidence="1" type="ORF">BKK47_10970</name>
</gene>
<reference evidence="1 2" key="1">
    <citation type="submission" date="2016-10" db="EMBL/GenBank/DDBJ databases">
        <title>Rodentibacter gen. nov. and new species.</title>
        <authorList>
            <person name="Christensen H."/>
        </authorList>
    </citation>
    <scope>NUCLEOTIDE SEQUENCE [LARGE SCALE GENOMIC DNA]</scope>
    <source>
        <strain evidence="1 2">Ppn418</strain>
    </source>
</reference>
<keyword evidence="2" id="KW-1185">Reference proteome</keyword>
<accession>A0A1V3ICA6</accession>
<dbReference type="EMBL" id="MLHG01000089">
    <property type="protein sequence ID" value="OOF37768.1"/>
    <property type="molecule type" value="Genomic_DNA"/>
</dbReference>
<protein>
    <submittedName>
        <fullName evidence="1">Polyketide cyclase</fullName>
    </submittedName>
</protein>
<dbReference type="RefSeq" id="WP_077494897.1">
    <property type="nucleotide sequence ID" value="NZ_MLHG01000089.1"/>
</dbReference>
<organism evidence="1 2">
    <name type="scientific">Rodentibacter mrazii</name>
    <dbReference type="NCBI Taxonomy" id="1908257"/>
    <lineage>
        <taxon>Bacteria</taxon>
        <taxon>Pseudomonadati</taxon>
        <taxon>Pseudomonadota</taxon>
        <taxon>Gammaproteobacteria</taxon>
        <taxon>Pasteurellales</taxon>
        <taxon>Pasteurellaceae</taxon>
        <taxon>Rodentibacter</taxon>
    </lineage>
</organism>
<dbReference type="Proteomes" id="UP000189426">
    <property type="component" value="Unassembled WGS sequence"/>
</dbReference>
<evidence type="ECO:0000313" key="2">
    <source>
        <dbReference type="Proteomes" id="UP000189426"/>
    </source>
</evidence>
<comment type="caution">
    <text evidence="1">The sequence shown here is derived from an EMBL/GenBank/DDBJ whole genome shotgun (WGS) entry which is preliminary data.</text>
</comment>
<sequence length="142" mass="16082">MSKGNIWSKSFELDVNHTPEQIWQAFVDTSNWKLWNSGVKSIKIEGPFVSGTWFSMELPEGDIIRSQLVDVSQGKHFIDETWIGDTLIRVEHRIEAVRLGLSKFIYAIRTQGSDAQFFGEGISSDFPQVMTGLAKYLANKVV</sequence>
<proteinExistence type="predicted"/>
<evidence type="ECO:0000313" key="1">
    <source>
        <dbReference type="EMBL" id="OOF37768.1"/>
    </source>
</evidence>
<dbReference type="SUPFAM" id="SSF55961">
    <property type="entry name" value="Bet v1-like"/>
    <property type="match status" value="1"/>
</dbReference>
<dbReference type="InterPro" id="IPR023393">
    <property type="entry name" value="START-like_dom_sf"/>
</dbReference>